<evidence type="ECO:0000256" key="5">
    <source>
        <dbReference type="ARBA" id="ARBA00022692"/>
    </source>
</evidence>
<dbReference type="InterPro" id="IPR048898">
    <property type="entry name" value="OB_NMD3"/>
</dbReference>
<dbReference type="EnsemblPlants" id="OBART01G44380.1">
    <property type="protein sequence ID" value="OBART01G44380.1"/>
    <property type="gene ID" value="OBART01G44380"/>
</dbReference>
<keyword evidence="6" id="KW-0809">Transit peptide</keyword>
<keyword evidence="3" id="KW-0150">Chloroplast</keyword>
<dbReference type="Proteomes" id="UP000026960">
    <property type="component" value="Chromosome 1"/>
</dbReference>
<dbReference type="eggNOG" id="KOG2613">
    <property type="taxonomic scope" value="Eukaryota"/>
</dbReference>
<evidence type="ECO:0000259" key="10">
    <source>
        <dbReference type="Pfam" id="PF21192"/>
    </source>
</evidence>
<dbReference type="Pfam" id="PF21193">
    <property type="entry name" value="NMD_SH3"/>
    <property type="match status" value="1"/>
</dbReference>
<evidence type="ECO:0000256" key="7">
    <source>
        <dbReference type="ARBA" id="ARBA00022989"/>
    </source>
</evidence>
<keyword evidence="7" id="KW-1133">Transmembrane helix</keyword>
<dbReference type="Pfam" id="PF21192">
    <property type="entry name" value="OB_NMD3"/>
    <property type="match status" value="1"/>
</dbReference>
<dbReference type="HOGENOM" id="CLU_404612_0_0_1"/>
<evidence type="ECO:0000256" key="6">
    <source>
        <dbReference type="ARBA" id="ARBA00022946"/>
    </source>
</evidence>
<keyword evidence="8" id="KW-0472">Membrane</keyword>
<reference evidence="12" key="1">
    <citation type="journal article" date="2009" name="Rice">
        <title>De Novo Next Generation Sequencing of Plant Genomes.</title>
        <authorList>
            <person name="Rounsley S."/>
            <person name="Marri P.R."/>
            <person name="Yu Y."/>
            <person name="He R."/>
            <person name="Sisneros N."/>
            <person name="Goicoechea J.L."/>
            <person name="Lee S.J."/>
            <person name="Angelova A."/>
            <person name="Kudrna D."/>
            <person name="Luo M."/>
            <person name="Affourtit J."/>
            <person name="Desany B."/>
            <person name="Knight J."/>
            <person name="Niazi F."/>
            <person name="Egholm M."/>
            <person name="Wing R.A."/>
        </authorList>
    </citation>
    <scope>NUCLEOTIDE SEQUENCE [LARGE SCALE GENOMIC DNA]</scope>
    <source>
        <strain evidence="12">cv. IRGC 105608</strain>
    </source>
</reference>
<feature type="domain" description="60S ribosomal export protein NMD3 SH3" evidence="11">
    <location>
        <begin position="496"/>
        <end position="540"/>
    </location>
</feature>
<reference evidence="12" key="2">
    <citation type="submission" date="2015-03" db="UniProtKB">
        <authorList>
            <consortium name="EnsemblPlants"/>
        </authorList>
    </citation>
    <scope>IDENTIFICATION</scope>
</reference>
<evidence type="ECO:0000256" key="1">
    <source>
        <dbReference type="ARBA" id="ARBA00004508"/>
    </source>
</evidence>
<keyword evidence="5" id="KW-0812">Transmembrane</keyword>
<feature type="region of interest" description="Disordered" evidence="9">
    <location>
        <begin position="1"/>
        <end position="20"/>
    </location>
</feature>
<evidence type="ECO:0000256" key="4">
    <source>
        <dbReference type="ARBA" id="ARBA00022640"/>
    </source>
</evidence>
<evidence type="ECO:0000256" key="3">
    <source>
        <dbReference type="ARBA" id="ARBA00022528"/>
    </source>
</evidence>
<evidence type="ECO:0000313" key="13">
    <source>
        <dbReference type="Proteomes" id="UP000026960"/>
    </source>
</evidence>
<name>A0A0D3EYU8_9ORYZ</name>
<dbReference type="PaxDb" id="65489-OBART01G44380.1"/>
<dbReference type="InterPro" id="IPR021825">
    <property type="entry name" value="RETICULATA-related"/>
</dbReference>
<dbReference type="AlphaFoldDB" id="A0A0D3EYU8"/>
<dbReference type="PANTHER" id="PTHR31620:SF29">
    <property type="entry name" value="OS01G0957200 PROTEIN"/>
    <property type="match status" value="1"/>
</dbReference>
<protein>
    <submittedName>
        <fullName evidence="12">Uncharacterized protein</fullName>
    </submittedName>
</protein>
<dbReference type="InterPro" id="IPR048899">
    <property type="entry name" value="NMD_SH3"/>
</dbReference>
<dbReference type="Gramene" id="OBART01G44380.1">
    <property type="protein sequence ID" value="OBART01G44380.1"/>
    <property type="gene ID" value="OBART01G44380"/>
</dbReference>
<evidence type="ECO:0000313" key="12">
    <source>
        <dbReference type="EnsemblPlants" id="OBART01G44380.1"/>
    </source>
</evidence>
<feature type="domain" description="60S ribosomal export protein NMD3 OB-fold" evidence="10">
    <location>
        <begin position="560"/>
        <end position="642"/>
    </location>
</feature>
<dbReference type="GO" id="GO:0031969">
    <property type="term" value="C:chloroplast membrane"/>
    <property type="evidence" value="ECO:0007669"/>
    <property type="project" value="UniProtKB-SubCell"/>
</dbReference>
<keyword evidence="4" id="KW-0934">Plastid</keyword>
<evidence type="ECO:0000259" key="11">
    <source>
        <dbReference type="Pfam" id="PF21193"/>
    </source>
</evidence>
<evidence type="ECO:0000256" key="8">
    <source>
        <dbReference type="ARBA" id="ARBA00023136"/>
    </source>
</evidence>
<keyword evidence="13" id="KW-1185">Reference proteome</keyword>
<feature type="region of interest" description="Disordered" evidence="9">
    <location>
        <begin position="65"/>
        <end position="99"/>
    </location>
</feature>
<comment type="subcellular location">
    <subcellularLocation>
        <location evidence="1">Plastid</location>
        <location evidence="1">Chloroplast membrane</location>
        <topology evidence="1">Multi-pass membrane protein</topology>
    </subcellularLocation>
</comment>
<evidence type="ECO:0000256" key="2">
    <source>
        <dbReference type="ARBA" id="ARBA00010793"/>
    </source>
</evidence>
<evidence type="ECO:0000256" key="9">
    <source>
        <dbReference type="SAM" id="MobiDB-lite"/>
    </source>
</evidence>
<sequence length="698" mass="75766">MASFHSAMPSSSSSLSGVSSQSPLLHLRPQLHHHASRLSALPFSRALPLPLLRLRIPRPLLPTPPLAFSHGGGGDNDDDDNNNGGGDGEGDGGDGDVPDNRREALFVLAQLGRKLESLPSDLAAAVEGGRVTGEIVRRFAEMEGSALLRWLLQFQGFRERLLADDLFLAKLAMECGVGVIAKTAAEYEKRRENFVKEIDIVIADVVMAIVADFMLVYLPAPTVSLQPPLATNAGHIANFFHNCPDNAFQIALAGRSYSILQRLGAILRNGAKLFTVGTSASLVLLPKIEKKISDIYVSVLDGSNLLTPFTLLSIRQFVKLPMHINLQSFQIGTGVTNALIKARKAVDKELDDEVEDIPVLSTSVAYGVYMAVSSNLRYQILAGVIEQRMLEPLLHNHKLLLSALCFAVRTGNTFLGSLLWVDYARWQVVAHGAAGDALRVGAARGGGGLDFFFASRSRAARLVDLVTSLSPARVVASKQLVSHDTRHTFAVELCPVCRDDLVFLPKEASRDLGGLGPIVLCVKVTNALALLDTTTLRVVHLGIKEYDRCRLEPALTSRQLVEYVVLDVDHEPQPAAGNGVAYAQVARASDLGKNDTIFTVRTHLGHVLNAGDRALGYDLYGANMDNHVVESHGLPDAVLVKKMYEKGSRRQLQDGTGGCRRRKRDGDEMEEIAMGIGCIDLNPPDEKELDELLEDLTI</sequence>
<dbReference type="Pfam" id="PF11891">
    <property type="entry name" value="RETICULATA-like"/>
    <property type="match status" value="2"/>
</dbReference>
<accession>A0A0D3EYU8</accession>
<organism evidence="12">
    <name type="scientific">Oryza barthii</name>
    <dbReference type="NCBI Taxonomy" id="65489"/>
    <lineage>
        <taxon>Eukaryota</taxon>
        <taxon>Viridiplantae</taxon>
        <taxon>Streptophyta</taxon>
        <taxon>Embryophyta</taxon>
        <taxon>Tracheophyta</taxon>
        <taxon>Spermatophyta</taxon>
        <taxon>Magnoliopsida</taxon>
        <taxon>Liliopsida</taxon>
        <taxon>Poales</taxon>
        <taxon>Poaceae</taxon>
        <taxon>BOP clade</taxon>
        <taxon>Oryzoideae</taxon>
        <taxon>Oryzeae</taxon>
        <taxon>Oryzinae</taxon>
        <taxon>Oryza</taxon>
    </lineage>
</organism>
<feature type="compositionally biased region" description="Acidic residues" evidence="9">
    <location>
        <begin position="88"/>
        <end position="97"/>
    </location>
</feature>
<proteinExistence type="inferred from homology"/>
<dbReference type="PANTHER" id="PTHR31620">
    <property type="entry name" value="PROTEIN RETICULATA-RELATED 2, CHLOROPLASTIC-RELATED"/>
    <property type="match status" value="1"/>
</dbReference>
<comment type="similarity">
    <text evidence="2">Belongs to the RETICULATA family.</text>
</comment>